<feature type="transmembrane region" description="Helical" evidence="1">
    <location>
        <begin position="45"/>
        <end position="61"/>
    </location>
</feature>
<reference evidence="2" key="1">
    <citation type="submission" date="2021-01" db="EMBL/GenBank/DDBJ databases">
        <title>Active Sulfur Cycling in an Early Earth Analoge.</title>
        <authorList>
            <person name="Hahn C.R."/>
            <person name="Youssef N.H."/>
            <person name="Elshahed M."/>
        </authorList>
    </citation>
    <scope>NUCLEOTIDE SEQUENCE</scope>
    <source>
        <strain evidence="2">Zod_Metabat.1151</strain>
    </source>
</reference>
<protein>
    <submittedName>
        <fullName evidence="2">Uncharacterized protein</fullName>
    </submittedName>
</protein>
<keyword evidence="1" id="KW-1133">Transmembrane helix</keyword>
<evidence type="ECO:0000313" key="2">
    <source>
        <dbReference type="EMBL" id="MBN2067799.1"/>
    </source>
</evidence>
<name>A0A938YVB5_9ARCH</name>
<feature type="transmembrane region" description="Helical" evidence="1">
    <location>
        <begin position="67"/>
        <end position="88"/>
    </location>
</feature>
<dbReference type="EMBL" id="JAFGDB010000086">
    <property type="protein sequence ID" value="MBN2067799.1"/>
    <property type="molecule type" value="Genomic_DNA"/>
</dbReference>
<accession>A0A938YVB5</accession>
<keyword evidence="1" id="KW-0812">Transmembrane</keyword>
<dbReference type="Proteomes" id="UP000809243">
    <property type="component" value="Unassembled WGS sequence"/>
</dbReference>
<sequence length="122" mass="14279">MFFEFLNAVVTLDFNWLAWIVFANFHYLFMFAALLFIMMEGKMKSVAPAFFFFCVLAWAFVDFQNISGWAFFVGGFLGLSYVTRIAVLTFASDDPRLSKYFIPLNFIIVYALWASYNLFMVR</sequence>
<organism evidence="2 3">
    <name type="scientific">Candidatus Iainarchaeum sp</name>
    <dbReference type="NCBI Taxonomy" id="3101447"/>
    <lineage>
        <taxon>Archaea</taxon>
        <taxon>Candidatus Iainarchaeota</taxon>
        <taxon>Candidatus Iainarchaeia</taxon>
        <taxon>Candidatus Iainarchaeales</taxon>
        <taxon>Candidatus Iainarchaeaceae</taxon>
        <taxon>Candidatus Iainarchaeum</taxon>
    </lineage>
</organism>
<gene>
    <name evidence="2" type="ORF">JW744_04995</name>
</gene>
<dbReference type="AlphaFoldDB" id="A0A938YVB5"/>
<feature type="transmembrane region" description="Helical" evidence="1">
    <location>
        <begin position="100"/>
        <end position="119"/>
    </location>
</feature>
<evidence type="ECO:0000313" key="3">
    <source>
        <dbReference type="Proteomes" id="UP000809243"/>
    </source>
</evidence>
<proteinExistence type="predicted"/>
<keyword evidence="1" id="KW-0472">Membrane</keyword>
<evidence type="ECO:0000256" key="1">
    <source>
        <dbReference type="SAM" id="Phobius"/>
    </source>
</evidence>
<feature type="transmembrane region" description="Helical" evidence="1">
    <location>
        <begin position="16"/>
        <end position="38"/>
    </location>
</feature>
<comment type="caution">
    <text evidence="2">The sequence shown here is derived from an EMBL/GenBank/DDBJ whole genome shotgun (WGS) entry which is preliminary data.</text>
</comment>